<proteinExistence type="predicted"/>
<evidence type="ECO:0000313" key="3">
    <source>
        <dbReference type="Proteomes" id="UP000028681"/>
    </source>
</evidence>
<dbReference type="RefSeq" id="WP_034162668.1">
    <property type="nucleotide sequence ID" value="NZ_CP006664.1"/>
</dbReference>
<evidence type="ECO:0000256" key="1">
    <source>
        <dbReference type="SAM" id="Phobius"/>
    </source>
</evidence>
<keyword evidence="1" id="KW-0472">Membrane</keyword>
<protein>
    <submittedName>
        <fullName evidence="2">Type VI secretion system protein EvpD</fullName>
    </submittedName>
</protein>
<keyword evidence="1" id="KW-0812">Transmembrane</keyword>
<dbReference type="Proteomes" id="UP000028681">
    <property type="component" value="Chromosome"/>
</dbReference>
<name>A0A076LJ96_9GAMM</name>
<dbReference type="EMBL" id="CP006664">
    <property type="protein sequence ID" value="AIJ06942.1"/>
    <property type="molecule type" value="Genomic_DNA"/>
</dbReference>
<dbReference type="HOGENOM" id="CLU_677455_0_0_6"/>
<accession>A0A076LJ96</accession>
<dbReference type="GeneID" id="33938236"/>
<dbReference type="AlphaFoldDB" id="A0A076LJ96"/>
<dbReference type="KEGG" id="ete:ETEE_0464"/>
<feature type="transmembrane region" description="Helical" evidence="1">
    <location>
        <begin position="288"/>
        <end position="308"/>
    </location>
</feature>
<reference evidence="2 3" key="1">
    <citation type="journal article" date="2012" name="PLoS ONE">
        <title>Edwardsiella comparative phylogenomics reveal the new intra/inter-species taxonomic relationships, virulence evolution and niche adaptation mechanisms.</title>
        <authorList>
            <person name="Yang M."/>
            <person name="Lv Y."/>
            <person name="Xiao J."/>
            <person name="Wu H."/>
            <person name="Zheng H."/>
            <person name="Liu Q."/>
            <person name="Zhang Y."/>
            <person name="Wang Q."/>
        </authorList>
    </citation>
    <scope>NUCLEOTIDE SEQUENCE [LARGE SCALE GENOMIC DNA]</scope>
    <source>
        <strain evidence="3">080813</strain>
    </source>
</reference>
<keyword evidence="1" id="KW-1133">Transmembrane helix</keyword>
<sequence>MNIDDLTDDELWQQLGPKPKRQAGFYSAAVLPTDILRMADVVITHELKFDSESFGALLKKLKAYQDDAMNQKATSLLRPPQWPIDSHPADAGGHSISVPQVIGHIGTLTSSANQAAALYGYIQRASGPLPTDARGIATFSTSTVSNVLGTANLINTADNILGNPLPKPAKTALTAVNKMAEGVSPYIALTNQIIAATQGSVSVGGNALLSTVGHAVGGGVGAALSAAATPVGVILSLALTSAGVASTMNVYGTLWDLRQRLYPCTCGQCDGRLKFIIERYDQSNMAKATAFAAGFIMVGLLPLMAIGIRKLHHRRQGTASHKHQMCLQMIQAARSRGIQMQGTPGAAPLNGKPCMPGFQVTTPGCPTAIATIALLMGEHGTKDGYLKTLAIMLSTDGVDSLKKTIP</sequence>
<gene>
    <name evidence="2" type="primary">evpD</name>
    <name evidence="2" type="ORF">ETEE_0464</name>
</gene>
<organism evidence="2 3">
    <name type="scientific">Edwardsiella anguillarum ET080813</name>
    <dbReference type="NCBI Taxonomy" id="667120"/>
    <lineage>
        <taxon>Bacteria</taxon>
        <taxon>Pseudomonadati</taxon>
        <taxon>Pseudomonadota</taxon>
        <taxon>Gammaproteobacteria</taxon>
        <taxon>Enterobacterales</taxon>
        <taxon>Hafniaceae</taxon>
        <taxon>Edwardsiella</taxon>
    </lineage>
</organism>
<evidence type="ECO:0000313" key="2">
    <source>
        <dbReference type="EMBL" id="AIJ06942.1"/>
    </source>
</evidence>